<keyword evidence="10" id="KW-0804">Transcription</keyword>
<dbReference type="Pfam" id="PF00439">
    <property type="entry name" value="Bromodomain"/>
    <property type="match status" value="1"/>
</dbReference>
<feature type="region of interest" description="Disordered" evidence="14">
    <location>
        <begin position="1526"/>
        <end position="1550"/>
    </location>
</feature>
<feature type="domain" description="PWWP" evidence="17">
    <location>
        <begin position="535"/>
        <end position="586"/>
    </location>
</feature>
<dbReference type="PROSITE" id="PS50016">
    <property type="entry name" value="ZF_PHD_2"/>
    <property type="match status" value="1"/>
</dbReference>
<evidence type="ECO:0000256" key="5">
    <source>
        <dbReference type="ARBA" id="ARBA00022771"/>
    </source>
</evidence>
<dbReference type="GO" id="GO:0005634">
    <property type="term" value="C:nucleus"/>
    <property type="evidence" value="ECO:0007669"/>
    <property type="project" value="UniProtKB-SubCell"/>
</dbReference>
<evidence type="ECO:0000313" key="20">
    <source>
        <dbReference type="RefSeq" id="XP_023163487.2"/>
    </source>
</evidence>
<keyword evidence="3" id="KW-0158">Chromosome</keyword>
<keyword evidence="20" id="KW-0418">Kinase</keyword>
<feature type="compositionally biased region" description="Polar residues" evidence="14">
    <location>
        <begin position="1133"/>
        <end position="1152"/>
    </location>
</feature>
<dbReference type="PROSITE" id="PS01360">
    <property type="entry name" value="ZF_MYND_1"/>
    <property type="match status" value="1"/>
</dbReference>
<dbReference type="SMART" id="SM00249">
    <property type="entry name" value="PHD"/>
    <property type="match status" value="1"/>
</dbReference>
<dbReference type="CTD" id="23613"/>
<keyword evidence="6" id="KW-0862">Zinc</keyword>
<dbReference type="CDD" id="cd20160">
    <property type="entry name" value="PWWP_PRKCBP1"/>
    <property type="match status" value="1"/>
</dbReference>
<evidence type="ECO:0000256" key="6">
    <source>
        <dbReference type="ARBA" id="ARBA00022833"/>
    </source>
</evidence>
<feature type="region of interest" description="Disordered" evidence="14">
    <location>
        <begin position="757"/>
        <end position="916"/>
    </location>
</feature>
<feature type="compositionally biased region" description="Acidic residues" evidence="14">
    <location>
        <begin position="280"/>
        <end position="291"/>
    </location>
</feature>
<dbReference type="GO" id="GO:0003714">
    <property type="term" value="F:transcription corepressor activity"/>
    <property type="evidence" value="ECO:0007669"/>
    <property type="project" value="TreeGrafter"/>
</dbReference>
<dbReference type="InterPro" id="IPR057053">
    <property type="entry name" value="MYND_ZMYND11_ZMYD8"/>
</dbReference>
<feature type="compositionally biased region" description="Low complexity" evidence="14">
    <location>
        <begin position="53"/>
        <end position="69"/>
    </location>
</feature>
<organism evidence="19 20">
    <name type="scientific">Drosophila hydei</name>
    <name type="common">Fruit fly</name>
    <dbReference type="NCBI Taxonomy" id="7224"/>
    <lineage>
        <taxon>Eukaryota</taxon>
        <taxon>Metazoa</taxon>
        <taxon>Ecdysozoa</taxon>
        <taxon>Arthropoda</taxon>
        <taxon>Hexapoda</taxon>
        <taxon>Insecta</taxon>
        <taxon>Pterygota</taxon>
        <taxon>Neoptera</taxon>
        <taxon>Endopterygota</taxon>
        <taxon>Diptera</taxon>
        <taxon>Brachycera</taxon>
        <taxon>Muscomorpha</taxon>
        <taxon>Ephydroidea</taxon>
        <taxon>Drosophilidae</taxon>
        <taxon>Drosophila</taxon>
    </lineage>
</organism>
<feature type="compositionally biased region" description="Acidic residues" evidence="14">
    <location>
        <begin position="222"/>
        <end position="240"/>
    </location>
</feature>
<evidence type="ECO:0000256" key="13">
    <source>
        <dbReference type="PROSITE-ProRule" id="PRU00134"/>
    </source>
</evidence>
<evidence type="ECO:0000256" key="11">
    <source>
        <dbReference type="ARBA" id="ARBA00023242"/>
    </source>
</evidence>
<feature type="compositionally biased region" description="Polar residues" evidence="14">
    <location>
        <begin position="1674"/>
        <end position="1683"/>
    </location>
</feature>
<feature type="domain" description="MYND-type" evidence="18">
    <location>
        <begin position="1464"/>
        <end position="1498"/>
    </location>
</feature>
<feature type="compositionally biased region" description="Low complexity" evidence="14">
    <location>
        <begin position="1080"/>
        <end position="1094"/>
    </location>
</feature>
<keyword evidence="11" id="KW-0539">Nucleus</keyword>
<dbReference type="InterPro" id="IPR019787">
    <property type="entry name" value="Znf_PHD-finger"/>
</dbReference>
<dbReference type="GeneID" id="111594430"/>
<dbReference type="Gene3D" id="2.30.30.140">
    <property type="match status" value="1"/>
</dbReference>
<evidence type="ECO:0000256" key="1">
    <source>
        <dbReference type="ARBA" id="ARBA00004123"/>
    </source>
</evidence>
<feature type="compositionally biased region" description="Polar residues" evidence="14">
    <location>
        <begin position="1535"/>
        <end position="1548"/>
    </location>
</feature>
<evidence type="ECO:0000256" key="4">
    <source>
        <dbReference type="ARBA" id="ARBA00022723"/>
    </source>
</evidence>
<dbReference type="Pfam" id="PF00855">
    <property type="entry name" value="PWWP"/>
    <property type="match status" value="1"/>
</dbReference>
<keyword evidence="19" id="KW-1185">Reference proteome</keyword>
<feature type="region of interest" description="Disordered" evidence="14">
    <location>
        <begin position="952"/>
        <end position="1053"/>
    </location>
</feature>
<feature type="region of interest" description="Disordered" evidence="14">
    <location>
        <begin position="1073"/>
        <end position="1156"/>
    </location>
</feature>
<dbReference type="SUPFAM" id="SSF47370">
    <property type="entry name" value="Bromodomain"/>
    <property type="match status" value="1"/>
</dbReference>
<dbReference type="GO" id="GO:0005694">
    <property type="term" value="C:chromosome"/>
    <property type="evidence" value="ECO:0007669"/>
    <property type="project" value="UniProtKB-SubCell"/>
</dbReference>
<dbReference type="Pfam" id="PF23460">
    <property type="entry name" value="ZMYND8_CC"/>
    <property type="match status" value="1"/>
</dbReference>
<protein>
    <submittedName>
        <fullName evidence="20">Protein kinase C-binding protein 1</fullName>
    </submittedName>
</protein>
<feature type="compositionally biased region" description="Low complexity" evidence="14">
    <location>
        <begin position="830"/>
        <end position="848"/>
    </location>
</feature>
<dbReference type="Pfam" id="PF24324">
    <property type="entry name" value="MYND_ZMYND11_ZMYD8"/>
    <property type="match status" value="1"/>
</dbReference>
<evidence type="ECO:0000256" key="8">
    <source>
        <dbReference type="ARBA" id="ARBA00023015"/>
    </source>
</evidence>
<dbReference type="Gene3D" id="1.20.920.10">
    <property type="entry name" value="Bromodomain-like"/>
    <property type="match status" value="1"/>
</dbReference>
<dbReference type="InterPro" id="IPR036427">
    <property type="entry name" value="Bromodomain-like_sf"/>
</dbReference>
<dbReference type="InterPro" id="IPR019786">
    <property type="entry name" value="Zinc_finger_PHD-type_CS"/>
</dbReference>
<feature type="compositionally biased region" description="Polar residues" evidence="14">
    <location>
        <begin position="683"/>
        <end position="695"/>
    </location>
</feature>
<dbReference type="InterPro" id="IPR044075">
    <property type="entry name" value="PRKCBP1_PHD"/>
</dbReference>
<evidence type="ECO:0000256" key="12">
    <source>
        <dbReference type="PROSITE-ProRule" id="PRU00035"/>
    </source>
</evidence>
<evidence type="ECO:0000259" key="17">
    <source>
        <dbReference type="PROSITE" id="PS50812"/>
    </source>
</evidence>
<feature type="region of interest" description="Disordered" evidence="14">
    <location>
        <begin position="1667"/>
        <end position="1714"/>
    </location>
</feature>
<feature type="compositionally biased region" description="Polar residues" evidence="14">
    <location>
        <begin position="1042"/>
        <end position="1053"/>
    </location>
</feature>
<feature type="region of interest" description="Disordered" evidence="14">
    <location>
        <begin position="1161"/>
        <end position="1180"/>
    </location>
</feature>
<keyword evidence="9 12" id="KW-0103">Bromodomain</keyword>
<dbReference type="PANTHER" id="PTHR46453:SF5">
    <property type="entry name" value="PROTEIN KINASE C-BINDING PROTEIN 1 ISOFORM X1"/>
    <property type="match status" value="1"/>
</dbReference>
<dbReference type="Gene3D" id="6.10.140.2220">
    <property type="match status" value="1"/>
</dbReference>
<keyword evidence="5 13" id="KW-0863">Zinc-finger</keyword>
<evidence type="ECO:0000256" key="2">
    <source>
        <dbReference type="ARBA" id="ARBA00004286"/>
    </source>
</evidence>
<keyword evidence="8" id="KW-0805">Transcription regulation</keyword>
<feature type="compositionally biased region" description="Polar residues" evidence="14">
    <location>
        <begin position="198"/>
        <end position="208"/>
    </location>
</feature>
<dbReference type="GO" id="GO:0016301">
    <property type="term" value="F:kinase activity"/>
    <property type="evidence" value="ECO:0007669"/>
    <property type="project" value="UniProtKB-KW"/>
</dbReference>
<accession>A0A6J1L9V4</accession>
<feature type="compositionally biased region" description="Low complexity" evidence="14">
    <location>
        <begin position="778"/>
        <end position="788"/>
    </location>
</feature>
<evidence type="ECO:0000313" key="19">
    <source>
        <dbReference type="Proteomes" id="UP000504633"/>
    </source>
</evidence>
<comment type="subcellular location">
    <subcellularLocation>
        <location evidence="2">Chromosome</location>
    </subcellularLocation>
    <subcellularLocation>
        <location evidence="1">Nucleus</location>
    </subcellularLocation>
</comment>
<evidence type="ECO:0000259" key="16">
    <source>
        <dbReference type="PROSITE" id="PS50016"/>
    </source>
</evidence>
<feature type="compositionally biased region" description="Low complexity" evidence="14">
    <location>
        <begin position="1684"/>
        <end position="1700"/>
    </location>
</feature>
<dbReference type="InterPro" id="IPR013083">
    <property type="entry name" value="Znf_RING/FYVE/PHD"/>
</dbReference>
<dbReference type="OrthoDB" id="298344at2759"/>
<keyword evidence="4" id="KW-0479">Metal-binding</keyword>
<dbReference type="InterPro" id="IPR002893">
    <property type="entry name" value="Znf_MYND"/>
</dbReference>
<dbReference type="InterPro" id="IPR001487">
    <property type="entry name" value="Bromodomain"/>
</dbReference>
<feature type="domain" description="PHD-type" evidence="16">
    <location>
        <begin position="350"/>
        <end position="396"/>
    </location>
</feature>
<dbReference type="PROSITE" id="PS01359">
    <property type="entry name" value="ZF_PHD_1"/>
    <property type="match status" value="1"/>
</dbReference>
<feature type="compositionally biased region" description="Low complexity" evidence="14">
    <location>
        <begin position="156"/>
        <end position="173"/>
    </location>
</feature>
<dbReference type="RefSeq" id="XP_023163487.2">
    <property type="nucleotide sequence ID" value="XM_023307719.2"/>
</dbReference>
<feature type="domain" description="Bromo" evidence="15">
    <location>
        <begin position="444"/>
        <end position="494"/>
    </location>
</feature>
<dbReference type="SUPFAM" id="SSF144232">
    <property type="entry name" value="HIT/MYND zinc finger-like"/>
    <property type="match status" value="1"/>
</dbReference>
<dbReference type="InterPro" id="IPR001965">
    <property type="entry name" value="Znf_PHD"/>
</dbReference>
<dbReference type="SUPFAM" id="SSF63748">
    <property type="entry name" value="Tudor/PWWP/MBT"/>
    <property type="match status" value="1"/>
</dbReference>
<dbReference type="PANTHER" id="PTHR46453">
    <property type="entry name" value="PROTEIN KINASE C-BINDING PROTEIN 1"/>
    <property type="match status" value="1"/>
</dbReference>
<dbReference type="PROSITE" id="PS50812">
    <property type="entry name" value="PWWP"/>
    <property type="match status" value="1"/>
</dbReference>
<name>A0A6J1L9V4_DROHY</name>
<feature type="compositionally biased region" description="Polar residues" evidence="14">
    <location>
        <begin position="253"/>
        <end position="264"/>
    </location>
</feature>
<dbReference type="FunFam" id="6.10.140.2220:FF:000002">
    <property type="entry name" value="Protein kinase C-binding protein 1 isoform C"/>
    <property type="match status" value="1"/>
</dbReference>
<feature type="compositionally biased region" description="Polar residues" evidence="14">
    <location>
        <begin position="296"/>
        <end position="310"/>
    </location>
</feature>
<evidence type="ECO:0000256" key="7">
    <source>
        <dbReference type="ARBA" id="ARBA00022853"/>
    </source>
</evidence>
<dbReference type="GO" id="GO:0008270">
    <property type="term" value="F:zinc ion binding"/>
    <property type="evidence" value="ECO:0007669"/>
    <property type="project" value="UniProtKB-KW"/>
</dbReference>
<feature type="compositionally biased region" description="Polar residues" evidence="14">
    <location>
        <begin position="1704"/>
        <end position="1714"/>
    </location>
</feature>
<feature type="compositionally biased region" description="Basic and acidic residues" evidence="14">
    <location>
        <begin position="265"/>
        <end position="279"/>
    </location>
</feature>
<feature type="region of interest" description="Disordered" evidence="14">
    <location>
        <begin position="131"/>
        <end position="332"/>
    </location>
</feature>
<feature type="region of interest" description="Disordered" evidence="14">
    <location>
        <begin position="90"/>
        <end position="112"/>
    </location>
</feature>
<evidence type="ECO:0000259" key="15">
    <source>
        <dbReference type="PROSITE" id="PS50014"/>
    </source>
</evidence>
<dbReference type="GO" id="GO:0005737">
    <property type="term" value="C:cytoplasm"/>
    <property type="evidence" value="ECO:0007669"/>
    <property type="project" value="TreeGrafter"/>
</dbReference>
<dbReference type="Proteomes" id="UP000504633">
    <property type="component" value="Unplaced"/>
</dbReference>
<reference evidence="20" key="1">
    <citation type="submission" date="2025-08" db="UniProtKB">
        <authorList>
            <consortium name="RefSeq"/>
        </authorList>
    </citation>
    <scope>IDENTIFICATION</scope>
    <source>
        <strain evidence="20">15085-1641.00</strain>
        <tissue evidence="20">Whole body</tissue>
    </source>
</reference>
<proteinExistence type="predicted"/>
<dbReference type="OMA" id="MPVQRFN"/>
<evidence type="ECO:0000259" key="18">
    <source>
        <dbReference type="PROSITE" id="PS50865"/>
    </source>
</evidence>
<evidence type="ECO:0000256" key="14">
    <source>
        <dbReference type="SAM" id="MobiDB-lite"/>
    </source>
</evidence>
<sequence length="1714" mass="187042">MDSSDDDDSTTSIPRPIYEATSAIDSPPPTLWTGSAAQERESLPNKRLKYVVSSPPGSANGSSSSNSSAWKDTAAAAGGHASLTMKLTKVATHQGEAKPASTSTPKQEVKVRVPKEMLALQRSHNESQVLTGYVSDSAKMKRRKSRAVAEHLIKQSSTSSSNMSTTLPSSTSSGRGGVRATLKRSKSIHAPMWDSVEEWQQATQLPSKQSKKRRNFSVACDPGEEPLTELSTNEETEEESNSSSTRRFRSRSKTVSLSSGNQRSEPQRVDQLEQEKADAEAEAETDADADGGEWRASSTADTDPNLSMYSDATDETKITGSGSAGSGDAREELQKRLDEIWQPAPRNGWDPFCWKCRACGALMPCSKCLRSFHAYCVRPASTKFDSTWKCPECQLIESAPKRPRRNDVSVDLLSQLLTYALERMKLVRGIHKLRAPQEVLPDCYSKYFANPVSFNSLAERIKNHVFNSADEFLSEVKWMQHNALILDSGDVKVEQASKAVVKVCRQEANEIDTCAECYLNANSSDEWFIKVCTQPHLLLWAKLKGFPYWPAKAMGCGPNAGVNVRFFGKHDRANVPVKDCFLYSAQDPNTQTSRRSARDLAECIREVEVHIEHIKNKIGTFNYAPYRSPYDPQEEQQQLEQMMPGVSDVINRQLAPANKAPLQFLIRKTSGDKLSIVKKTKATESGNESDQSASPTKKPIHDAESSSSQLSNEHSKPKSSNYEVIPRAGDDLRESRSCTVVLKRKSLESCKALVKISSTLPGDPSPTIKRKHSQSDASSETSQQGTSSEQRRRGKHARKAAAAECQDNDEETQQPTEQETELPKVDNETAAPAAGSSEASPGVESVVELVRRRHGVTITKISRDQQQQQQQQLQIQPQQLQQQQQQQQPQQQQQQPQQQIQQQPQPTPTIAAVQPNETVTVNEAVARQRAMERQQQQLISKVVPFVEIKKEVLSEPEENEEIPDASATQPMAVEEEPQQVENAQPAPEINLPAAVPPEQPEPPPAAATTETVNIKQEVLSEEEMETDQNKPPELPSREAQPVSMNSVEATPQPNVVAAAPEAFVRFVGDTTIQRLSQKQTPKLPDTTTTTPTATAKRGSLRGVPHGPLPASAHSPTSTPPPAPSSPTPSTASMPGNSQRTAAQASPKMQQPVGQPLRVKSDKSLNETTPQPVLPLPAATPTSSLLKSNMVVIPMEPRNTNGGGGSIGNSSSSSGCNISNSSLMSIPVPPLRAVSKNTLQNTNAITSITAVPIPASASTFPSSSVPPPPLAGLTTAATATIRPVTSGTESGGLLASALNGLPSDTLVSESTPSEPITPGLATALSELLLRPGPPKLTMRPCGPLQSDGSNIYPAHAGPLSTRLKENAHKITDYFISVIEDTLSDLAGGEPSVLQARIAGLTLENERMKQHYERQLADLQRSTDLMISEMRKTMEQENKRVISELRQHSTVERMRAVDEAKKKQWCANCMREAQLYCCWNTSYCDYPCQQMHWQRHSSSCGQAATVQTQAQAQVQVQPQVQVQAQPEVTGRGKHKQMANTTPSPNPQLNRATAVGAPNKKWTHQPMISLVNPVPPAAPEMLKLPNNTFLRPVSLPSTMPAPNNSTIVTPVTLITPATTTHLGNTTMTNQRNTQINYGAKQTQPIPVQHYNIHLPITVSNNAQFGHITEQHQKHVAKSTSRGSLKGSSRARNSNNPINSNNNAQAMRHSQINKGYQQ</sequence>
<dbReference type="Gene3D" id="3.30.40.10">
    <property type="entry name" value="Zinc/RING finger domain, C3HC4 (zinc finger)"/>
    <property type="match status" value="1"/>
</dbReference>
<dbReference type="KEGG" id="dhe:111594430"/>
<dbReference type="InterPro" id="IPR000313">
    <property type="entry name" value="PWWP_dom"/>
</dbReference>
<dbReference type="InterPro" id="IPR056987">
    <property type="entry name" value="ZMYND8_CC"/>
</dbReference>
<feature type="compositionally biased region" description="Acidic residues" evidence="14">
    <location>
        <begin position="954"/>
        <end position="963"/>
    </location>
</feature>
<dbReference type="PROSITE" id="PS50865">
    <property type="entry name" value="ZF_MYND_2"/>
    <property type="match status" value="1"/>
</dbReference>
<dbReference type="CDD" id="cd15538">
    <property type="entry name" value="PHD_PRKCBP1"/>
    <property type="match status" value="1"/>
</dbReference>
<dbReference type="PROSITE" id="PS50014">
    <property type="entry name" value="BROMODOMAIN_2"/>
    <property type="match status" value="1"/>
</dbReference>
<feature type="compositionally biased region" description="Pro residues" evidence="14">
    <location>
        <begin position="994"/>
        <end position="1005"/>
    </location>
</feature>
<feature type="compositionally biased region" description="Pro residues" evidence="14">
    <location>
        <begin position="1117"/>
        <end position="1126"/>
    </location>
</feature>
<evidence type="ECO:0000256" key="3">
    <source>
        <dbReference type="ARBA" id="ARBA00022454"/>
    </source>
</evidence>
<feature type="region of interest" description="Disordered" evidence="14">
    <location>
        <begin position="1"/>
        <end position="78"/>
    </location>
</feature>
<keyword evidence="7" id="KW-0156">Chromatin regulator</keyword>
<feature type="compositionally biased region" description="Low complexity" evidence="14">
    <location>
        <begin position="865"/>
        <end position="904"/>
    </location>
</feature>
<gene>
    <name evidence="20" type="primary">LOC111594430</name>
</gene>
<dbReference type="SUPFAM" id="SSF57903">
    <property type="entry name" value="FYVE/PHD zinc finger"/>
    <property type="match status" value="1"/>
</dbReference>
<dbReference type="InterPro" id="IPR011011">
    <property type="entry name" value="Znf_FYVE_PHD"/>
</dbReference>
<feature type="region of interest" description="Disordered" evidence="14">
    <location>
        <begin position="679"/>
        <end position="728"/>
    </location>
</feature>
<evidence type="ECO:0000256" key="10">
    <source>
        <dbReference type="ARBA" id="ARBA00023163"/>
    </source>
</evidence>
<evidence type="ECO:0000256" key="9">
    <source>
        <dbReference type="ARBA" id="ARBA00023117"/>
    </source>
</evidence>
<dbReference type="GO" id="GO:0140006">
    <property type="term" value="F:histone H3 reader activity"/>
    <property type="evidence" value="ECO:0007669"/>
    <property type="project" value="UniProtKB-ARBA"/>
</dbReference>
<keyword evidence="20" id="KW-0808">Transferase</keyword>